<dbReference type="AlphaFoldDB" id="A0AAD7M1E2"/>
<sequence length="622" mass="67641">MGLSNVVKGWKAVMAMVVTQITYAGMNILYKLVAEDGMNLRILIAYRLMFASAFMLPLALILERNIRPKMTWVLLFQSFLCALLGGTLSQNLYIEGLALTSATFSAAVKDLIPATTFIIGIMFGLEKLAIGTLAGKFKVMGTVLGISGALVFTFYKGVDINIWSTHINLLHHYQHRDSHHVESSHSHLSFIFGASLCLASCLTFTLWLIVQTKMSKKYPCPYSSTALMSVIASIQSVLFSLCIDRDWSQWRLGWNIRLATAAYTGIVSSGLAVTAITWCVNLKGPLFVSIFNPLCLVVVAILDSLLLNDKLNLGSILGGLLIICGLYMVLWGKSKEMKALSQEDQATKNNQEQPQPQLQPPSHSIAMVPASPANICQNFRGSLQQNLYVKSLALVSPTYATTMINLTPAVTFILAVAMRLDRANFGTPAGKAKVLGTLIGVGGAMTLTFYKGVPIHMWSTHIDLSHHLASSDGAMSNQIVGSMLALATCFSYAIWLIIQGIVASGLVWILIAWCVRMKGPLFVSIFNPLLLVLVSIAGSLVLDETLHLGSLIGAMLIVGGLYMVLWGKNQEMKKIPDTDIIPSKGSTEFEVKKIVTAPMAESASENNNDTNNIIVQNSPSKD</sequence>
<protein>
    <submittedName>
        <fullName evidence="9">WAT1-related protein</fullName>
    </submittedName>
</protein>
<dbReference type="InterPro" id="IPR000620">
    <property type="entry name" value="EamA_dom"/>
</dbReference>
<dbReference type="PANTHER" id="PTHR31218">
    <property type="entry name" value="WAT1-RELATED PROTEIN"/>
    <property type="match status" value="1"/>
</dbReference>
<comment type="subcellular location">
    <subcellularLocation>
        <location evidence="1">Membrane</location>
        <topology evidence="1">Multi-pass membrane protein</topology>
    </subcellularLocation>
</comment>
<dbReference type="GO" id="GO:0022857">
    <property type="term" value="F:transmembrane transporter activity"/>
    <property type="evidence" value="ECO:0007669"/>
    <property type="project" value="InterPro"/>
</dbReference>
<reference evidence="9" key="1">
    <citation type="journal article" date="2023" name="Science">
        <title>Elucidation of the pathway for biosynthesis of saponin adjuvants from the soapbark tree.</title>
        <authorList>
            <person name="Reed J."/>
            <person name="Orme A."/>
            <person name="El-Demerdash A."/>
            <person name="Owen C."/>
            <person name="Martin L.B.B."/>
            <person name="Misra R.C."/>
            <person name="Kikuchi S."/>
            <person name="Rejzek M."/>
            <person name="Martin A.C."/>
            <person name="Harkess A."/>
            <person name="Leebens-Mack J."/>
            <person name="Louveau T."/>
            <person name="Stephenson M.J."/>
            <person name="Osbourn A."/>
        </authorList>
    </citation>
    <scope>NUCLEOTIDE SEQUENCE</scope>
    <source>
        <strain evidence="9">S10</strain>
    </source>
</reference>
<dbReference type="Pfam" id="PF00892">
    <property type="entry name" value="EamA"/>
    <property type="match status" value="2"/>
</dbReference>
<feature type="compositionally biased region" description="Low complexity" evidence="6">
    <location>
        <begin position="606"/>
        <end position="622"/>
    </location>
</feature>
<keyword evidence="4 7" id="KW-1133">Transmembrane helix</keyword>
<feature type="transmembrane region" description="Helical" evidence="7">
    <location>
        <begin position="137"/>
        <end position="155"/>
    </location>
</feature>
<accession>A0AAD7M1E2</accession>
<feature type="transmembrane region" description="Helical" evidence="7">
    <location>
        <begin position="261"/>
        <end position="280"/>
    </location>
</feature>
<feature type="transmembrane region" description="Helical" evidence="7">
    <location>
        <begin position="12"/>
        <end position="30"/>
    </location>
</feature>
<dbReference type="InterPro" id="IPR037185">
    <property type="entry name" value="EmrE-like"/>
</dbReference>
<evidence type="ECO:0000313" key="10">
    <source>
        <dbReference type="Proteomes" id="UP001163823"/>
    </source>
</evidence>
<feature type="region of interest" description="Disordered" evidence="6">
    <location>
        <begin position="341"/>
        <end position="363"/>
    </location>
</feature>
<dbReference type="SUPFAM" id="SSF103481">
    <property type="entry name" value="Multidrug resistance efflux transporter EmrE"/>
    <property type="match status" value="3"/>
</dbReference>
<keyword evidence="10" id="KW-1185">Reference proteome</keyword>
<feature type="domain" description="EamA" evidence="8">
    <location>
        <begin position="11"/>
        <end position="151"/>
    </location>
</feature>
<organism evidence="9 10">
    <name type="scientific">Quillaja saponaria</name>
    <name type="common">Soap bark tree</name>
    <dbReference type="NCBI Taxonomy" id="32244"/>
    <lineage>
        <taxon>Eukaryota</taxon>
        <taxon>Viridiplantae</taxon>
        <taxon>Streptophyta</taxon>
        <taxon>Embryophyta</taxon>
        <taxon>Tracheophyta</taxon>
        <taxon>Spermatophyta</taxon>
        <taxon>Magnoliopsida</taxon>
        <taxon>eudicotyledons</taxon>
        <taxon>Gunneridae</taxon>
        <taxon>Pentapetalae</taxon>
        <taxon>rosids</taxon>
        <taxon>fabids</taxon>
        <taxon>Fabales</taxon>
        <taxon>Quillajaceae</taxon>
        <taxon>Quillaja</taxon>
    </lineage>
</organism>
<evidence type="ECO:0000256" key="5">
    <source>
        <dbReference type="ARBA" id="ARBA00023136"/>
    </source>
</evidence>
<dbReference type="KEGG" id="qsa:O6P43_012268"/>
<feature type="region of interest" description="Disordered" evidence="6">
    <location>
        <begin position="601"/>
        <end position="622"/>
    </location>
</feature>
<feature type="transmembrane region" description="Helical" evidence="7">
    <location>
        <begin position="521"/>
        <end position="542"/>
    </location>
</feature>
<feature type="domain" description="EamA" evidence="8">
    <location>
        <begin position="192"/>
        <end position="330"/>
    </location>
</feature>
<evidence type="ECO:0000256" key="7">
    <source>
        <dbReference type="SAM" id="Phobius"/>
    </source>
</evidence>
<evidence type="ECO:0000256" key="1">
    <source>
        <dbReference type="ARBA" id="ARBA00004141"/>
    </source>
</evidence>
<feature type="transmembrane region" description="Helical" evidence="7">
    <location>
        <begin position="106"/>
        <end position="125"/>
    </location>
</feature>
<feature type="transmembrane region" description="Helical" evidence="7">
    <location>
        <begin position="432"/>
        <end position="450"/>
    </location>
</feature>
<dbReference type="Proteomes" id="UP001163823">
    <property type="component" value="Chromosome 5"/>
</dbReference>
<gene>
    <name evidence="9" type="ORF">O6P43_012268</name>
</gene>
<evidence type="ECO:0000256" key="2">
    <source>
        <dbReference type="ARBA" id="ARBA00007635"/>
    </source>
</evidence>
<evidence type="ECO:0000256" key="4">
    <source>
        <dbReference type="ARBA" id="ARBA00022989"/>
    </source>
</evidence>
<evidence type="ECO:0000259" key="8">
    <source>
        <dbReference type="Pfam" id="PF00892"/>
    </source>
</evidence>
<comment type="similarity">
    <text evidence="2">Belongs to the drug/metabolite transporter (DMT) superfamily. Plant drug/metabolite exporter (P-DME) (TC 2.A.7.4) family.</text>
</comment>
<feature type="transmembrane region" description="Helical" evidence="7">
    <location>
        <begin position="313"/>
        <end position="332"/>
    </location>
</feature>
<feature type="transmembrane region" description="Helical" evidence="7">
    <location>
        <begin position="188"/>
        <end position="210"/>
    </location>
</feature>
<name>A0AAD7M1E2_QUISA</name>
<comment type="caution">
    <text evidence="9">The sequence shown here is derived from an EMBL/GenBank/DDBJ whole genome shotgun (WGS) entry which is preliminary data.</text>
</comment>
<dbReference type="GO" id="GO:0016020">
    <property type="term" value="C:membrane"/>
    <property type="evidence" value="ECO:0007669"/>
    <property type="project" value="UniProtKB-SubCell"/>
</dbReference>
<proteinExistence type="inferred from homology"/>
<feature type="transmembrane region" description="Helical" evidence="7">
    <location>
        <begin position="492"/>
        <end position="514"/>
    </location>
</feature>
<feature type="transmembrane region" description="Helical" evidence="7">
    <location>
        <begin position="287"/>
        <end position="307"/>
    </location>
</feature>
<dbReference type="EMBL" id="JARAOO010000005">
    <property type="protein sequence ID" value="KAJ7968122.1"/>
    <property type="molecule type" value="Genomic_DNA"/>
</dbReference>
<feature type="transmembrane region" description="Helical" evidence="7">
    <location>
        <begin position="548"/>
        <end position="566"/>
    </location>
</feature>
<keyword evidence="3 7" id="KW-0812">Transmembrane</keyword>
<evidence type="ECO:0000256" key="6">
    <source>
        <dbReference type="SAM" id="MobiDB-lite"/>
    </source>
</evidence>
<evidence type="ECO:0000313" key="9">
    <source>
        <dbReference type="EMBL" id="KAJ7968122.1"/>
    </source>
</evidence>
<dbReference type="InterPro" id="IPR030184">
    <property type="entry name" value="WAT1-related"/>
</dbReference>
<keyword evidence="5 7" id="KW-0472">Membrane</keyword>
<feature type="transmembrane region" description="Helical" evidence="7">
    <location>
        <begin position="42"/>
        <end position="62"/>
    </location>
</feature>
<feature type="transmembrane region" description="Helical" evidence="7">
    <location>
        <begin position="74"/>
        <end position="94"/>
    </location>
</feature>
<evidence type="ECO:0000256" key="3">
    <source>
        <dbReference type="ARBA" id="ARBA00022692"/>
    </source>
</evidence>